<dbReference type="InterPro" id="IPR001128">
    <property type="entry name" value="Cyt_P450"/>
</dbReference>
<keyword evidence="7 14" id="KW-0479">Metal-binding</keyword>
<keyword evidence="9" id="KW-0492">Microsome</keyword>
<keyword evidence="6 14" id="KW-0349">Heme</keyword>
<dbReference type="OMA" id="NISPLMH"/>
<sequence length="467" mass="54069">MFVVSAFLVGIVVLLLLRKRVTLWYYSAKLPGPFGLPFLGSLHLLVKGPKEIHQTLANIYKSYPKVVKIWFGPWLYVSTTEPSDLKVILTHHLDKGEFYELMSEYFRRALAAAPVDLWKKHRKNINPTFNTTILNTFIGAFAKQAEILVKNLEKYQSDEDIFPIVWKCTLDSACETLADVDPIFIDTEACLRRVFRIEEILLERFFNPLCHLNILWKFSPLRKELAVLWKQNSTFITQMIDIMKQSDNLDKKRFLNHLIPSHDLNYTIEEAQIMFFVGTETSGVAISSVLLILGMFPQIQEKIFIEIDQVFGSTTGSTLDEINHLDYLERVIKETLRLLPPIPFVMRSLDENLKLSCGTFPAGSRVIVPIMMVHRREDFWPEPLKFDPDRFLEERPSGTYIPFSYGTRNCLGYKYAMLSMKVILATILRKYRVKSSNYKSIDEVVLLIHIIAKATNGYKIVLEKRNK</sequence>
<evidence type="ECO:0000256" key="10">
    <source>
        <dbReference type="ARBA" id="ARBA00023002"/>
    </source>
</evidence>
<dbReference type="EMBL" id="KQ971344">
    <property type="protein sequence ID" value="EFA05717.1"/>
    <property type="molecule type" value="Genomic_DNA"/>
</dbReference>
<dbReference type="AlphaFoldDB" id="D2A4L6"/>
<dbReference type="InterPro" id="IPR002401">
    <property type="entry name" value="Cyt_P450_E_grp-I"/>
</dbReference>
<evidence type="ECO:0000256" key="5">
    <source>
        <dbReference type="ARBA" id="ARBA00010617"/>
    </source>
</evidence>
<dbReference type="HOGENOM" id="CLU_001570_5_1_1"/>
<dbReference type="FunCoup" id="D2A4L6">
    <property type="interactions" value="1"/>
</dbReference>
<evidence type="ECO:0000313" key="17">
    <source>
        <dbReference type="Proteomes" id="UP000007266"/>
    </source>
</evidence>
<comment type="function">
    <text evidence="2">May be involved in the metabolism of insect hormones and in the breakdown of synthetic insecticides.</text>
</comment>
<dbReference type="Proteomes" id="UP000007266">
    <property type="component" value="Linkage group 6"/>
</dbReference>
<dbReference type="InterPro" id="IPR017972">
    <property type="entry name" value="Cyt_P450_CS"/>
</dbReference>
<dbReference type="SUPFAM" id="SSF48264">
    <property type="entry name" value="Cytochrome P450"/>
    <property type="match status" value="1"/>
</dbReference>
<evidence type="ECO:0000256" key="1">
    <source>
        <dbReference type="ARBA" id="ARBA00001971"/>
    </source>
</evidence>
<dbReference type="PROSITE" id="PS00086">
    <property type="entry name" value="CYTOCHROME_P450"/>
    <property type="match status" value="1"/>
</dbReference>
<evidence type="ECO:0000256" key="14">
    <source>
        <dbReference type="PIRSR" id="PIRSR602401-1"/>
    </source>
</evidence>
<dbReference type="InterPro" id="IPR036396">
    <property type="entry name" value="Cyt_P450_sf"/>
</dbReference>
<evidence type="ECO:0000256" key="11">
    <source>
        <dbReference type="ARBA" id="ARBA00023004"/>
    </source>
</evidence>
<evidence type="ECO:0000256" key="4">
    <source>
        <dbReference type="ARBA" id="ARBA00004406"/>
    </source>
</evidence>
<evidence type="ECO:0000256" key="3">
    <source>
        <dbReference type="ARBA" id="ARBA00004174"/>
    </source>
</evidence>
<gene>
    <name evidence="16" type="primary">AUGUSTUS-3.0.2_15343</name>
    <name evidence="16" type="ORF">TcasGA2_TC015343</name>
</gene>
<accession>D2A4L6</accession>
<dbReference type="GO" id="GO:0005506">
    <property type="term" value="F:iron ion binding"/>
    <property type="evidence" value="ECO:0007669"/>
    <property type="project" value="InterPro"/>
</dbReference>
<evidence type="ECO:0000256" key="9">
    <source>
        <dbReference type="ARBA" id="ARBA00022848"/>
    </source>
</evidence>
<feature type="binding site" description="axial binding residue" evidence="14">
    <location>
        <position position="410"/>
    </location>
    <ligand>
        <name>heme</name>
        <dbReference type="ChEBI" id="CHEBI:30413"/>
    </ligand>
    <ligandPart>
        <name>Fe</name>
        <dbReference type="ChEBI" id="CHEBI:18248"/>
    </ligandPart>
</feature>
<protein>
    <submittedName>
        <fullName evidence="16">Cytochrome P450-like protein</fullName>
    </submittedName>
</protein>
<name>D2A4L6_TRICA</name>
<dbReference type="PhylomeDB" id="D2A4L6"/>
<evidence type="ECO:0000256" key="15">
    <source>
        <dbReference type="RuleBase" id="RU000461"/>
    </source>
</evidence>
<organism evidence="16 17">
    <name type="scientific">Tribolium castaneum</name>
    <name type="common">Red flour beetle</name>
    <dbReference type="NCBI Taxonomy" id="7070"/>
    <lineage>
        <taxon>Eukaryota</taxon>
        <taxon>Metazoa</taxon>
        <taxon>Ecdysozoa</taxon>
        <taxon>Arthropoda</taxon>
        <taxon>Hexapoda</taxon>
        <taxon>Insecta</taxon>
        <taxon>Pterygota</taxon>
        <taxon>Neoptera</taxon>
        <taxon>Endopterygota</taxon>
        <taxon>Coleoptera</taxon>
        <taxon>Polyphaga</taxon>
        <taxon>Cucujiformia</taxon>
        <taxon>Tenebrionidae</taxon>
        <taxon>Tenebrionidae incertae sedis</taxon>
        <taxon>Tribolium</taxon>
    </lineage>
</organism>
<dbReference type="eggNOG" id="KOG0157">
    <property type="taxonomic scope" value="Eukaryota"/>
</dbReference>
<dbReference type="PRINTS" id="PR00463">
    <property type="entry name" value="EP450I"/>
</dbReference>
<comment type="subcellular location">
    <subcellularLocation>
        <location evidence="4">Endoplasmic reticulum membrane</location>
        <topology evidence="4">Peripheral membrane protein</topology>
    </subcellularLocation>
    <subcellularLocation>
        <location evidence="3">Microsome membrane</location>
        <topology evidence="3">Peripheral membrane protein</topology>
    </subcellularLocation>
</comment>
<keyword evidence="13" id="KW-0472">Membrane</keyword>
<dbReference type="OrthoDB" id="6758180at2759"/>
<proteinExistence type="inferred from homology"/>
<dbReference type="InterPro" id="IPR050196">
    <property type="entry name" value="Cytochrome_P450_Monoox"/>
</dbReference>
<dbReference type="PANTHER" id="PTHR24291">
    <property type="entry name" value="CYTOCHROME P450 FAMILY 4"/>
    <property type="match status" value="1"/>
</dbReference>
<evidence type="ECO:0000256" key="2">
    <source>
        <dbReference type="ARBA" id="ARBA00003690"/>
    </source>
</evidence>
<evidence type="ECO:0000256" key="6">
    <source>
        <dbReference type="ARBA" id="ARBA00022617"/>
    </source>
</evidence>
<dbReference type="PRINTS" id="PR00385">
    <property type="entry name" value="P450"/>
</dbReference>
<evidence type="ECO:0000256" key="13">
    <source>
        <dbReference type="ARBA" id="ARBA00023136"/>
    </source>
</evidence>
<dbReference type="GO" id="GO:0005789">
    <property type="term" value="C:endoplasmic reticulum membrane"/>
    <property type="evidence" value="ECO:0007669"/>
    <property type="project" value="UniProtKB-SubCell"/>
</dbReference>
<dbReference type="GO" id="GO:0016705">
    <property type="term" value="F:oxidoreductase activity, acting on paired donors, with incorporation or reduction of molecular oxygen"/>
    <property type="evidence" value="ECO:0007669"/>
    <property type="project" value="InterPro"/>
</dbReference>
<keyword evidence="8" id="KW-0256">Endoplasmic reticulum</keyword>
<keyword evidence="12 15" id="KW-0503">Monooxygenase</keyword>
<evidence type="ECO:0000256" key="7">
    <source>
        <dbReference type="ARBA" id="ARBA00022723"/>
    </source>
</evidence>
<reference evidence="16 17" key="2">
    <citation type="journal article" date="2010" name="Nucleic Acids Res.">
        <title>BeetleBase in 2010: revisions to provide comprehensive genomic information for Tribolium castaneum.</title>
        <authorList>
            <person name="Kim H.S."/>
            <person name="Murphy T."/>
            <person name="Xia J."/>
            <person name="Caragea D."/>
            <person name="Park Y."/>
            <person name="Beeman R.W."/>
            <person name="Lorenzen M.D."/>
            <person name="Butcher S."/>
            <person name="Manak J.R."/>
            <person name="Brown S.J."/>
        </authorList>
    </citation>
    <scope>GENOME REANNOTATION</scope>
    <source>
        <strain evidence="16 17">Georgia GA2</strain>
    </source>
</reference>
<dbReference type="Pfam" id="PF00067">
    <property type="entry name" value="p450"/>
    <property type="match status" value="1"/>
</dbReference>
<dbReference type="Gene3D" id="1.10.630.10">
    <property type="entry name" value="Cytochrome P450"/>
    <property type="match status" value="1"/>
</dbReference>
<evidence type="ECO:0000256" key="8">
    <source>
        <dbReference type="ARBA" id="ARBA00022824"/>
    </source>
</evidence>
<dbReference type="InParanoid" id="D2A4L6"/>
<dbReference type="GO" id="GO:0020037">
    <property type="term" value="F:heme binding"/>
    <property type="evidence" value="ECO:0007669"/>
    <property type="project" value="InterPro"/>
</dbReference>
<comment type="cofactor">
    <cofactor evidence="1 14">
        <name>heme</name>
        <dbReference type="ChEBI" id="CHEBI:30413"/>
    </cofactor>
</comment>
<keyword evidence="17" id="KW-1185">Reference proteome</keyword>
<comment type="similarity">
    <text evidence="5 15">Belongs to the cytochrome P450 family.</text>
</comment>
<dbReference type="PANTHER" id="PTHR24291:SF189">
    <property type="entry name" value="CYTOCHROME P450 4C3-RELATED"/>
    <property type="match status" value="1"/>
</dbReference>
<dbReference type="CDD" id="cd20628">
    <property type="entry name" value="CYP4"/>
    <property type="match status" value="1"/>
</dbReference>
<keyword evidence="11 14" id="KW-0408">Iron</keyword>
<keyword evidence="10 15" id="KW-0560">Oxidoreductase</keyword>
<dbReference type="GO" id="GO:0004497">
    <property type="term" value="F:monooxygenase activity"/>
    <property type="evidence" value="ECO:0007669"/>
    <property type="project" value="UniProtKB-KW"/>
</dbReference>
<evidence type="ECO:0000256" key="12">
    <source>
        <dbReference type="ARBA" id="ARBA00023033"/>
    </source>
</evidence>
<dbReference type="KEGG" id="tca:658360"/>
<reference evidence="16 17" key="1">
    <citation type="journal article" date="2008" name="Nature">
        <title>The genome of the model beetle and pest Tribolium castaneum.</title>
        <authorList>
            <consortium name="Tribolium Genome Sequencing Consortium"/>
            <person name="Richards S."/>
            <person name="Gibbs R.A."/>
            <person name="Weinstock G.M."/>
            <person name="Brown S.J."/>
            <person name="Denell R."/>
            <person name="Beeman R.W."/>
            <person name="Gibbs R."/>
            <person name="Beeman R.W."/>
            <person name="Brown S.J."/>
            <person name="Bucher G."/>
            <person name="Friedrich M."/>
            <person name="Grimmelikhuijzen C.J."/>
            <person name="Klingler M."/>
            <person name="Lorenzen M."/>
            <person name="Richards S."/>
            <person name="Roth S."/>
            <person name="Schroder R."/>
            <person name="Tautz D."/>
            <person name="Zdobnov E.M."/>
            <person name="Muzny D."/>
            <person name="Gibbs R.A."/>
            <person name="Weinstock G.M."/>
            <person name="Attaway T."/>
            <person name="Bell S."/>
            <person name="Buhay C.J."/>
            <person name="Chandrabose M.N."/>
            <person name="Chavez D."/>
            <person name="Clerk-Blankenburg K.P."/>
            <person name="Cree A."/>
            <person name="Dao M."/>
            <person name="Davis C."/>
            <person name="Chacko J."/>
            <person name="Dinh H."/>
            <person name="Dugan-Rocha S."/>
            <person name="Fowler G."/>
            <person name="Garner T.T."/>
            <person name="Garnes J."/>
            <person name="Gnirke A."/>
            <person name="Hawes A."/>
            <person name="Hernandez J."/>
            <person name="Hines S."/>
            <person name="Holder M."/>
            <person name="Hume J."/>
            <person name="Jhangiani S.N."/>
            <person name="Joshi V."/>
            <person name="Khan Z.M."/>
            <person name="Jackson L."/>
            <person name="Kovar C."/>
            <person name="Kowis A."/>
            <person name="Lee S."/>
            <person name="Lewis L.R."/>
            <person name="Margolis J."/>
            <person name="Morgan M."/>
            <person name="Nazareth L.V."/>
            <person name="Nguyen N."/>
            <person name="Okwuonu G."/>
            <person name="Parker D."/>
            <person name="Richards S."/>
            <person name="Ruiz S.J."/>
            <person name="Santibanez J."/>
            <person name="Savard J."/>
            <person name="Scherer S.E."/>
            <person name="Schneider B."/>
            <person name="Sodergren E."/>
            <person name="Tautz D."/>
            <person name="Vattahil S."/>
            <person name="Villasana D."/>
            <person name="White C.S."/>
            <person name="Wright R."/>
            <person name="Park Y."/>
            <person name="Beeman R.W."/>
            <person name="Lord J."/>
            <person name="Oppert B."/>
            <person name="Lorenzen M."/>
            <person name="Brown S."/>
            <person name="Wang L."/>
            <person name="Savard J."/>
            <person name="Tautz D."/>
            <person name="Richards S."/>
            <person name="Weinstock G."/>
            <person name="Gibbs R.A."/>
            <person name="Liu Y."/>
            <person name="Worley K."/>
            <person name="Weinstock G."/>
            <person name="Elsik C.G."/>
            <person name="Reese J.T."/>
            <person name="Elhaik E."/>
            <person name="Landan G."/>
            <person name="Graur D."/>
            <person name="Arensburger P."/>
            <person name="Atkinson P."/>
            <person name="Beeman R.W."/>
            <person name="Beidler J."/>
            <person name="Brown S.J."/>
            <person name="Demuth J.P."/>
            <person name="Drury D.W."/>
            <person name="Du Y.Z."/>
            <person name="Fujiwara H."/>
            <person name="Lorenzen M."/>
            <person name="Maselli V."/>
            <person name="Osanai M."/>
            <person name="Park Y."/>
            <person name="Robertson H.M."/>
            <person name="Tu Z."/>
            <person name="Wang J.J."/>
            <person name="Wang S."/>
            <person name="Richards S."/>
            <person name="Song H."/>
            <person name="Zhang L."/>
            <person name="Sodergren E."/>
            <person name="Werner D."/>
            <person name="Stanke M."/>
            <person name="Morgenstern B."/>
            <person name="Solovyev V."/>
            <person name="Kosarev P."/>
            <person name="Brown G."/>
            <person name="Chen H.C."/>
            <person name="Ermolaeva O."/>
            <person name="Hlavina W."/>
            <person name="Kapustin Y."/>
            <person name="Kiryutin B."/>
            <person name="Kitts P."/>
            <person name="Maglott D."/>
            <person name="Pruitt K."/>
            <person name="Sapojnikov V."/>
            <person name="Souvorov A."/>
            <person name="Mackey A.J."/>
            <person name="Waterhouse R.M."/>
            <person name="Wyder S."/>
            <person name="Zdobnov E.M."/>
            <person name="Zdobnov E.M."/>
            <person name="Wyder S."/>
            <person name="Kriventseva E.V."/>
            <person name="Kadowaki T."/>
            <person name="Bork P."/>
            <person name="Aranda M."/>
            <person name="Bao R."/>
            <person name="Beermann A."/>
            <person name="Berns N."/>
            <person name="Bolognesi R."/>
            <person name="Bonneton F."/>
            <person name="Bopp D."/>
            <person name="Brown S.J."/>
            <person name="Bucher G."/>
            <person name="Butts T."/>
            <person name="Chaumot A."/>
            <person name="Denell R.E."/>
            <person name="Ferrier D.E."/>
            <person name="Friedrich M."/>
            <person name="Gordon C.M."/>
            <person name="Jindra M."/>
            <person name="Klingler M."/>
            <person name="Lan Q."/>
            <person name="Lattorff H.M."/>
            <person name="Laudet V."/>
            <person name="von Levetsow C."/>
            <person name="Liu Z."/>
            <person name="Lutz R."/>
            <person name="Lynch J.A."/>
            <person name="da Fonseca R.N."/>
            <person name="Posnien N."/>
            <person name="Reuter R."/>
            <person name="Roth S."/>
            <person name="Savard J."/>
            <person name="Schinko J.B."/>
            <person name="Schmitt C."/>
            <person name="Schoppmeier M."/>
            <person name="Schroder R."/>
            <person name="Shippy T.D."/>
            <person name="Simonnet F."/>
            <person name="Marques-Souza H."/>
            <person name="Tautz D."/>
            <person name="Tomoyasu Y."/>
            <person name="Trauner J."/>
            <person name="Van der Zee M."/>
            <person name="Vervoort M."/>
            <person name="Wittkopp N."/>
            <person name="Wimmer E.A."/>
            <person name="Yang X."/>
            <person name="Jones A.K."/>
            <person name="Sattelle D.B."/>
            <person name="Ebert P.R."/>
            <person name="Nelson D."/>
            <person name="Scott J.G."/>
            <person name="Beeman R.W."/>
            <person name="Muthukrishnan S."/>
            <person name="Kramer K.J."/>
            <person name="Arakane Y."/>
            <person name="Beeman R.W."/>
            <person name="Zhu Q."/>
            <person name="Hogenkamp D."/>
            <person name="Dixit R."/>
            <person name="Oppert B."/>
            <person name="Jiang H."/>
            <person name="Zou Z."/>
            <person name="Marshall J."/>
            <person name="Elpidina E."/>
            <person name="Vinokurov K."/>
            <person name="Oppert C."/>
            <person name="Zou Z."/>
            <person name="Evans J."/>
            <person name="Lu Z."/>
            <person name="Zhao P."/>
            <person name="Sumathipala N."/>
            <person name="Altincicek B."/>
            <person name="Vilcinskas A."/>
            <person name="Williams M."/>
            <person name="Hultmark D."/>
            <person name="Hetru C."/>
            <person name="Jiang H."/>
            <person name="Grimmelikhuijzen C.J."/>
            <person name="Hauser F."/>
            <person name="Cazzamali G."/>
            <person name="Williamson M."/>
            <person name="Park Y."/>
            <person name="Li B."/>
            <person name="Tanaka Y."/>
            <person name="Predel R."/>
            <person name="Neupert S."/>
            <person name="Schachtner J."/>
            <person name="Verleyen P."/>
            <person name="Raible F."/>
            <person name="Bork P."/>
            <person name="Friedrich M."/>
            <person name="Walden K.K."/>
            <person name="Robertson H.M."/>
            <person name="Angeli S."/>
            <person name="Foret S."/>
            <person name="Bucher G."/>
            <person name="Schuetz S."/>
            <person name="Maleszka R."/>
            <person name="Wimmer E.A."/>
            <person name="Beeman R.W."/>
            <person name="Lorenzen M."/>
            <person name="Tomoyasu Y."/>
            <person name="Miller S.C."/>
            <person name="Grossmann D."/>
            <person name="Bucher G."/>
        </authorList>
    </citation>
    <scope>NUCLEOTIDE SEQUENCE [LARGE SCALE GENOMIC DNA]</scope>
    <source>
        <strain evidence="16 17">Georgia GA2</strain>
    </source>
</reference>
<evidence type="ECO:0000313" key="16">
    <source>
        <dbReference type="EMBL" id="EFA05717.1"/>
    </source>
</evidence>